<dbReference type="EMBL" id="OOIL02000001">
    <property type="protein sequence ID" value="VFQ58500.1"/>
    <property type="molecule type" value="Genomic_DNA"/>
</dbReference>
<protein>
    <recommendedName>
        <fullName evidence="6">Ribosomal RNA-processing protein 42</fullName>
    </recommendedName>
</protein>
<dbReference type="InterPro" id="IPR050590">
    <property type="entry name" value="Exosome_comp_Rrp42_subfam"/>
</dbReference>
<dbReference type="Gene3D" id="3.30.230.70">
    <property type="entry name" value="GHMP Kinase, N-terminal domain"/>
    <property type="match status" value="1"/>
</dbReference>
<dbReference type="SUPFAM" id="SSF54211">
    <property type="entry name" value="Ribosomal protein S5 domain 2-like"/>
    <property type="match status" value="1"/>
</dbReference>
<dbReference type="GO" id="GO:0035925">
    <property type="term" value="F:mRNA 3'-UTR AU-rich region binding"/>
    <property type="evidence" value="ECO:0007669"/>
    <property type="project" value="TreeGrafter"/>
</dbReference>
<evidence type="ECO:0000256" key="6">
    <source>
        <dbReference type="ARBA" id="ARBA00042523"/>
    </source>
</evidence>
<gene>
    <name evidence="8" type="ORF">CCAM_LOCUS276</name>
</gene>
<dbReference type="GO" id="GO:0034473">
    <property type="term" value="P:U1 snRNA 3'-end processing"/>
    <property type="evidence" value="ECO:0007669"/>
    <property type="project" value="TreeGrafter"/>
</dbReference>
<dbReference type="GO" id="GO:0071028">
    <property type="term" value="P:nuclear mRNA surveillance"/>
    <property type="evidence" value="ECO:0007669"/>
    <property type="project" value="TreeGrafter"/>
</dbReference>
<evidence type="ECO:0000256" key="2">
    <source>
        <dbReference type="ARBA" id="ARBA00004604"/>
    </source>
</evidence>
<dbReference type="GO" id="GO:0000177">
    <property type="term" value="C:cytoplasmic exosome (RNase complex)"/>
    <property type="evidence" value="ECO:0007669"/>
    <property type="project" value="TreeGrafter"/>
</dbReference>
<dbReference type="GO" id="GO:0016075">
    <property type="term" value="P:rRNA catabolic process"/>
    <property type="evidence" value="ECO:0007669"/>
    <property type="project" value="TreeGrafter"/>
</dbReference>
<feature type="domain" description="Exoribonuclease phosphorolytic" evidence="7">
    <location>
        <begin position="11"/>
        <end position="73"/>
    </location>
</feature>
<name>A0A484JZF6_9ASTE</name>
<dbReference type="AlphaFoldDB" id="A0A484JZF6"/>
<dbReference type="Pfam" id="PF01138">
    <property type="entry name" value="RNase_PH"/>
    <property type="match status" value="1"/>
</dbReference>
<evidence type="ECO:0000256" key="3">
    <source>
        <dbReference type="ARBA" id="ARBA00006678"/>
    </source>
</evidence>
<sequence length="77" mass="8430">MRTDGRKRLFYRHIEVETGVIPQASGSERVKIGDTDVSVKAELGKPSPCHPDKGRVSISVECSPIADPMFKEEAAMS</sequence>
<evidence type="ECO:0000256" key="4">
    <source>
        <dbReference type="ARBA" id="ARBA00022490"/>
    </source>
</evidence>
<keyword evidence="4" id="KW-0963">Cytoplasm</keyword>
<reference evidence="8 9" key="1">
    <citation type="submission" date="2018-04" db="EMBL/GenBank/DDBJ databases">
        <authorList>
            <person name="Vogel A."/>
        </authorList>
    </citation>
    <scope>NUCLEOTIDE SEQUENCE [LARGE SCALE GENOMIC DNA]</scope>
</reference>
<dbReference type="GO" id="GO:0034476">
    <property type="term" value="P:U5 snRNA 3'-end processing"/>
    <property type="evidence" value="ECO:0007669"/>
    <property type="project" value="TreeGrafter"/>
</dbReference>
<dbReference type="InterPro" id="IPR027408">
    <property type="entry name" value="PNPase/RNase_PH_dom_sf"/>
</dbReference>
<dbReference type="GO" id="GO:0000176">
    <property type="term" value="C:nuclear exosome (RNase complex)"/>
    <property type="evidence" value="ECO:0007669"/>
    <property type="project" value="TreeGrafter"/>
</dbReference>
<comment type="subcellular location">
    <subcellularLocation>
        <location evidence="1">Cytoplasm</location>
    </subcellularLocation>
    <subcellularLocation>
        <location evidence="2">Nucleus</location>
        <location evidence="2">Nucleolus</location>
    </subcellularLocation>
</comment>
<dbReference type="OrthoDB" id="272245at2759"/>
<keyword evidence="5" id="KW-0271">Exosome</keyword>
<dbReference type="GO" id="GO:0005730">
    <property type="term" value="C:nucleolus"/>
    <property type="evidence" value="ECO:0007669"/>
    <property type="project" value="UniProtKB-SubCell"/>
</dbReference>
<evidence type="ECO:0000313" key="8">
    <source>
        <dbReference type="EMBL" id="VFQ58500.1"/>
    </source>
</evidence>
<evidence type="ECO:0000256" key="1">
    <source>
        <dbReference type="ARBA" id="ARBA00004496"/>
    </source>
</evidence>
<evidence type="ECO:0000256" key="5">
    <source>
        <dbReference type="ARBA" id="ARBA00022835"/>
    </source>
</evidence>
<dbReference type="GO" id="GO:0071038">
    <property type="term" value="P:TRAMP-dependent tRNA surveillance pathway"/>
    <property type="evidence" value="ECO:0007669"/>
    <property type="project" value="TreeGrafter"/>
</dbReference>
<dbReference type="GO" id="GO:0071035">
    <property type="term" value="P:nuclear polyadenylation-dependent rRNA catabolic process"/>
    <property type="evidence" value="ECO:0007669"/>
    <property type="project" value="TreeGrafter"/>
</dbReference>
<evidence type="ECO:0000259" key="7">
    <source>
        <dbReference type="Pfam" id="PF01138"/>
    </source>
</evidence>
<organism evidence="8 9">
    <name type="scientific">Cuscuta campestris</name>
    <dbReference type="NCBI Taxonomy" id="132261"/>
    <lineage>
        <taxon>Eukaryota</taxon>
        <taxon>Viridiplantae</taxon>
        <taxon>Streptophyta</taxon>
        <taxon>Embryophyta</taxon>
        <taxon>Tracheophyta</taxon>
        <taxon>Spermatophyta</taxon>
        <taxon>Magnoliopsida</taxon>
        <taxon>eudicotyledons</taxon>
        <taxon>Gunneridae</taxon>
        <taxon>Pentapetalae</taxon>
        <taxon>asterids</taxon>
        <taxon>lamiids</taxon>
        <taxon>Solanales</taxon>
        <taxon>Convolvulaceae</taxon>
        <taxon>Cuscuteae</taxon>
        <taxon>Cuscuta</taxon>
        <taxon>Cuscuta subgen. Grammica</taxon>
        <taxon>Cuscuta sect. Cleistogrammica</taxon>
    </lineage>
</organism>
<proteinExistence type="inferred from homology"/>
<dbReference type="GO" id="GO:0034475">
    <property type="term" value="P:U4 snRNA 3'-end processing"/>
    <property type="evidence" value="ECO:0007669"/>
    <property type="project" value="TreeGrafter"/>
</dbReference>
<evidence type="ECO:0000313" key="9">
    <source>
        <dbReference type="Proteomes" id="UP000595140"/>
    </source>
</evidence>
<dbReference type="Proteomes" id="UP000595140">
    <property type="component" value="Unassembled WGS sequence"/>
</dbReference>
<dbReference type="PANTHER" id="PTHR11097">
    <property type="entry name" value="EXOSOME COMPLEX EXONUCLEASE RIBOSOMAL RNA PROCESSING PROTEIN"/>
    <property type="match status" value="1"/>
</dbReference>
<dbReference type="InterPro" id="IPR001247">
    <property type="entry name" value="ExoRNase_PH_dom1"/>
</dbReference>
<accession>A0A484JZF6</accession>
<dbReference type="GO" id="GO:0000467">
    <property type="term" value="P:exonucleolytic trimming to generate mature 3'-end of 5.8S rRNA from tricistronic rRNA transcript (SSU-rRNA, 5.8S rRNA, LSU-rRNA)"/>
    <property type="evidence" value="ECO:0007669"/>
    <property type="project" value="TreeGrafter"/>
</dbReference>
<dbReference type="PANTHER" id="PTHR11097:SF8">
    <property type="entry name" value="EXOSOME COMPLEX COMPONENT RRP42"/>
    <property type="match status" value="1"/>
</dbReference>
<dbReference type="InterPro" id="IPR020568">
    <property type="entry name" value="Ribosomal_Su5_D2-typ_SF"/>
</dbReference>
<comment type="similarity">
    <text evidence="3">Belongs to the RNase PH family.</text>
</comment>
<keyword evidence="9" id="KW-1185">Reference proteome</keyword>